<dbReference type="SUPFAM" id="SSF53756">
    <property type="entry name" value="UDP-Glycosyltransferase/glycogen phosphorylase"/>
    <property type="match status" value="1"/>
</dbReference>
<evidence type="ECO:0000313" key="3">
    <source>
        <dbReference type="EMBL" id="NMV41888.1"/>
    </source>
</evidence>
<keyword evidence="1 3" id="KW-0808">Transferase</keyword>
<evidence type="ECO:0000256" key="1">
    <source>
        <dbReference type="ARBA" id="ARBA00022679"/>
    </source>
</evidence>
<dbReference type="PANTHER" id="PTHR46401:SF2">
    <property type="entry name" value="GLYCOSYLTRANSFERASE WBBK-RELATED"/>
    <property type="match status" value="1"/>
</dbReference>
<gene>
    <name evidence="3" type="ORF">HGR00_28635</name>
</gene>
<dbReference type="Gene3D" id="3.40.50.2000">
    <property type="entry name" value="Glycogen Phosphorylase B"/>
    <property type="match status" value="1"/>
</dbReference>
<feature type="domain" description="Glycosyl transferase family 1" evidence="2">
    <location>
        <begin position="193"/>
        <end position="333"/>
    </location>
</feature>
<reference evidence="3 4" key="1">
    <citation type="submission" date="2020-04" db="EMBL/GenBank/DDBJ databases">
        <title>Ralstonia insidiosa genome sequencing and assembly.</title>
        <authorList>
            <person name="Martins R.C.R."/>
            <person name="Perdigao-Neto L.V."/>
            <person name="Levin A.S.S."/>
            <person name="Costa S.F."/>
        </authorList>
    </citation>
    <scope>NUCLEOTIDE SEQUENCE [LARGE SCALE GENOMIC DNA]</scope>
    <source>
        <strain evidence="3 4">5047</strain>
    </source>
</reference>
<proteinExistence type="predicted"/>
<name>A0A848PED6_9RALS</name>
<sequence length="364" mass="39844">MIGEKGARRLLVSAFGIHMGGGLVLLRALLDGAGTHIREILIDARIGDMAAGGVDGPRRVAVARSFWSRVASLYFLARRARADDILFSFNSLPPLVRSKAFVVNYVHAPHFIGAHAGIKYAPLTRIRLTVERFWFACGVRHCDEIWVQTPTMAQALLEAHPRCKVRVVPLVDVALFAGLSVSTPHSPKDDGSQFTFYYPADGVGHKNHTTLLRAWQYLAKEGLTPKLQLTLRPDELARAAKAAGVTLEAMHGIENLGRMSREEVLDGICRCSALIFPSLAETFGLPLLEARMLGTPIVASERDFVRDVCSPRETFDPESARSVADAVRRFITGRGGVISNFYSAPRLVDELLLCAERSSAEASV</sequence>
<dbReference type="Proteomes" id="UP000575469">
    <property type="component" value="Unassembled WGS sequence"/>
</dbReference>
<organism evidence="3 4">
    <name type="scientific">Ralstonia insidiosa</name>
    <dbReference type="NCBI Taxonomy" id="190721"/>
    <lineage>
        <taxon>Bacteria</taxon>
        <taxon>Pseudomonadati</taxon>
        <taxon>Pseudomonadota</taxon>
        <taxon>Betaproteobacteria</taxon>
        <taxon>Burkholderiales</taxon>
        <taxon>Burkholderiaceae</taxon>
        <taxon>Ralstonia</taxon>
    </lineage>
</organism>
<dbReference type="GO" id="GO:0016757">
    <property type="term" value="F:glycosyltransferase activity"/>
    <property type="evidence" value="ECO:0007669"/>
    <property type="project" value="InterPro"/>
</dbReference>
<dbReference type="Pfam" id="PF00534">
    <property type="entry name" value="Glycos_transf_1"/>
    <property type="match status" value="1"/>
</dbReference>
<dbReference type="PANTHER" id="PTHR46401">
    <property type="entry name" value="GLYCOSYLTRANSFERASE WBBK-RELATED"/>
    <property type="match status" value="1"/>
</dbReference>
<comment type="caution">
    <text evidence="3">The sequence shown here is derived from an EMBL/GenBank/DDBJ whole genome shotgun (WGS) entry which is preliminary data.</text>
</comment>
<dbReference type="EMBL" id="JABBZM010000040">
    <property type="protein sequence ID" value="NMV41888.1"/>
    <property type="molecule type" value="Genomic_DNA"/>
</dbReference>
<protein>
    <submittedName>
        <fullName evidence="3">Glycosyltransferase family 4 protein</fullName>
    </submittedName>
</protein>
<accession>A0A848PED6</accession>
<dbReference type="RefSeq" id="WP_167313321.1">
    <property type="nucleotide sequence ID" value="NZ_JABBZM010000040.1"/>
</dbReference>
<dbReference type="AlphaFoldDB" id="A0A848PED6"/>
<evidence type="ECO:0000313" key="4">
    <source>
        <dbReference type="Proteomes" id="UP000575469"/>
    </source>
</evidence>
<dbReference type="InterPro" id="IPR001296">
    <property type="entry name" value="Glyco_trans_1"/>
</dbReference>
<evidence type="ECO:0000259" key="2">
    <source>
        <dbReference type="Pfam" id="PF00534"/>
    </source>
</evidence>